<evidence type="ECO:0000256" key="10">
    <source>
        <dbReference type="RuleBase" id="RU361274"/>
    </source>
</evidence>
<evidence type="ECO:0000256" key="7">
    <source>
        <dbReference type="ARBA" id="ARBA00047989"/>
    </source>
</evidence>
<keyword evidence="6" id="KW-0862">Zinc</keyword>
<reference evidence="11 12" key="1">
    <citation type="submission" date="2018-04" db="EMBL/GenBank/DDBJ databases">
        <title>Polynucleobacter sp. UH21B genome.</title>
        <authorList>
            <person name="Hahn M.W."/>
        </authorList>
    </citation>
    <scope>NUCLEOTIDE SEQUENCE [LARGE SCALE GENOMIC DNA]</scope>
    <source>
        <strain evidence="11 12">MWH-UH21B</strain>
    </source>
</reference>
<dbReference type="RefSeq" id="WP_173955769.1">
    <property type="nucleotide sequence ID" value="NZ_CP028942.1"/>
</dbReference>
<evidence type="ECO:0000256" key="4">
    <source>
        <dbReference type="ARBA" id="ARBA00022723"/>
    </source>
</evidence>
<comment type="catalytic activity">
    <reaction evidence="8">
        <text>adenosine + phosphate = alpha-D-ribose 1-phosphate + adenine</text>
        <dbReference type="Rhea" id="RHEA:27642"/>
        <dbReference type="ChEBI" id="CHEBI:16335"/>
        <dbReference type="ChEBI" id="CHEBI:16708"/>
        <dbReference type="ChEBI" id="CHEBI:43474"/>
        <dbReference type="ChEBI" id="CHEBI:57720"/>
        <dbReference type="EC" id="2.4.2.1"/>
    </reaction>
    <physiologicalReaction direction="left-to-right" evidence="8">
        <dbReference type="Rhea" id="RHEA:27643"/>
    </physiologicalReaction>
</comment>
<comment type="catalytic activity">
    <reaction evidence="9">
        <text>S-methyl-5'-thioadenosine + phosphate = 5-(methylsulfanyl)-alpha-D-ribose 1-phosphate + adenine</text>
        <dbReference type="Rhea" id="RHEA:11852"/>
        <dbReference type="ChEBI" id="CHEBI:16708"/>
        <dbReference type="ChEBI" id="CHEBI:17509"/>
        <dbReference type="ChEBI" id="CHEBI:43474"/>
        <dbReference type="ChEBI" id="CHEBI:58533"/>
        <dbReference type="EC" id="2.4.2.28"/>
    </reaction>
    <physiologicalReaction direction="left-to-right" evidence="9">
        <dbReference type="Rhea" id="RHEA:11853"/>
    </physiologicalReaction>
</comment>
<dbReference type="GO" id="GO:0017061">
    <property type="term" value="F:S-methyl-5-thioadenosine phosphorylase activity"/>
    <property type="evidence" value="ECO:0007669"/>
    <property type="project" value="UniProtKB-EC"/>
</dbReference>
<dbReference type="Pfam" id="PF02578">
    <property type="entry name" value="Cu-oxidase_4"/>
    <property type="match status" value="1"/>
</dbReference>
<dbReference type="CDD" id="cd16833">
    <property type="entry name" value="YfiH"/>
    <property type="match status" value="1"/>
</dbReference>
<evidence type="ECO:0000313" key="12">
    <source>
        <dbReference type="Proteomes" id="UP000503312"/>
    </source>
</evidence>
<dbReference type="GO" id="GO:0005507">
    <property type="term" value="F:copper ion binding"/>
    <property type="evidence" value="ECO:0007669"/>
    <property type="project" value="TreeGrafter"/>
</dbReference>
<keyword evidence="5" id="KW-0378">Hydrolase</keyword>
<protein>
    <recommendedName>
        <fullName evidence="10">Purine nucleoside phosphorylase</fullName>
    </recommendedName>
</protein>
<organism evidence="11 12">
    <name type="scientific">Polynucleobacter tropicus</name>
    <dbReference type="NCBI Taxonomy" id="1743174"/>
    <lineage>
        <taxon>Bacteria</taxon>
        <taxon>Pseudomonadati</taxon>
        <taxon>Pseudomonadota</taxon>
        <taxon>Betaproteobacteria</taxon>
        <taxon>Burkholderiales</taxon>
        <taxon>Burkholderiaceae</taxon>
        <taxon>Polynucleobacter</taxon>
    </lineage>
</organism>
<dbReference type="InterPro" id="IPR003730">
    <property type="entry name" value="Cu_polyphenol_OxRdtase"/>
</dbReference>
<dbReference type="PANTHER" id="PTHR30616:SF2">
    <property type="entry name" value="PURINE NUCLEOSIDE PHOSPHORYLASE LACC1"/>
    <property type="match status" value="1"/>
</dbReference>
<dbReference type="Gene3D" id="3.60.140.10">
    <property type="entry name" value="CNF1/YfiH-like putative cysteine hydrolases"/>
    <property type="match status" value="1"/>
</dbReference>
<dbReference type="InterPro" id="IPR038371">
    <property type="entry name" value="Cu_polyphenol_OxRdtase_sf"/>
</dbReference>
<name>A0A6M9PQ87_9BURK</name>
<dbReference type="SUPFAM" id="SSF64438">
    <property type="entry name" value="CNF1/YfiH-like putative cysteine hydrolases"/>
    <property type="match status" value="1"/>
</dbReference>
<proteinExistence type="inferred from homology"/>
<evidence type="ECO:0000256" key="3">
    <source>
        <dbReference type="ARBA" id="ARBA00022679"/>
    </source>
</evidence>
<evidence type="ECO:0000256" key="1">
    <source>
        <dbReference type="ARBA" id="ARBA00000553"/>
    </source>
</evidence>
<evidence type="ECO:0000256" key="5">
    <source>
        <dbReference type="ARBA" id="ARBA00022801"/>
    </source>
</evidence>
<keyword evidence="4" id="KW-0479">Metal-binding</keyword>
<keyword evidence="12" id="KW-1185">Reference proteome</keyword>
<evidence type="ECO:0000256" key="8">
    <source>
        <dbReference type="ARBA" id="ARBA00048968"/>
    </source>
</evidence>
<dbReference type="NCBIfam" id="TIGR00726">
    <property type="entry name" value="peptidoglycan editing factor PgeF"/>
    <property type="match status" value="1"/>
</dbReference>
<dbReference type="Proteomes" id="UP000503312">
    <property type="component" value="Chromosome"/>
</dbReference>
<accession>A0A6M9PQ87</accession>
<sequence length="256" mass="27691">MNNSVPALKLLKPEWPAPPRVKAAVTTREGGISQGSYHSLNLGDHVGDDPKCVLANRVLLGKLLPNEPIWLKQVHGVKVSTPDARLDEADAVVTNKPNEVLAIMTADCLPVLFTSESGDVIGAAHAGWRGLCNGVLENTVKEMQALSGASSAKNMLAWFGPAIGPTAFEVGTDVLEAYQDAKISFPNQSFVAVPNKPGKYLANLYLLARSRLESIGLNQIYGGHYCTVNQEEQFFSYRRDGVTGRFASLIWISQSK</sequence>
<evidence type="ECO:0000256" key="2">
    <source>
        <dbReference type="ARBA" id="ARBA00007353"/>
    </source>
</evidence>
<comment type="catalytic activity">
    <reaction evidence="7">
        <text>adenosine + H2O + H(+) = inosine + NH4(+)</text>
        <dbReference type="Rhea" id="RHEA:24408"/>
        <dbReference type="ChEBI" id="CHEBI:15377"/>
        <dbReference type="ChEBI" id="CHEBI:15378"/>
        <dbReference type="ChEBI" id="CHEBI:16335"/>
        <dbReference type="ChEBI" id="CHEBI:17596"/>
        <dbReference type="ChEBI" id="CHEBI:28938"/>
        <dbReference type="EC" id="3.5.4.4"/>
    </reaction>
    <physiologicalReaction direction="left-to-right" evidence="7">
        <dbReference type="Rhea" id="RHEA:24409"/>
    </physiologicalReaction>
</comment>
<evidence type="ECO:0000313" key="11">
    <source>
        <dbReference type="EMBL" id="QKM64730.1"/>
    </source>
</evidence>
<evidence type="ECO:0000256" key="9">
    <source>
        <dbReference type="ARBA" id="ARBA00049893"/>
    </source>
</evidence>
<dbReference type="PANTHER" id="PTHR30616">
    <property type="entry name" value="UNCHARACTERIZED PROTEIN YFIH"/>
    <property type="match status" value="1"/>
</dbReference>
<comment type="similarity">
    <text evidence="2 10">Belongs to the purine nucleoside phosphorylase YfiH/LACC1 family.</text>
</comment>
<dbReference type="KEGG" id="ptrp:DCO17_05465"/>
<gene>
    <name evidence="11" type="primary">pgeF</name>
    <name evidence="11" type="ORF">DCO17_05465</name>
</gene>
<keyword evidence="3" id="KW-0808">Transferase</keyword>
<evidence type="ECO:0000256" key="6">
    <source>
        <dbReference type="ARBA" id="ARBA00022833"/>
    </source>
</evidence>
<dbReference type="EMBL" id="CP028942">
    <property type="protein sequence ID" value="QKM64730.1"/>
    <property type="molecule type" value="Genomic_DNA"/>
</dbReference>
<dbReference type="AlphaFoldDB" id="A0A6M9PQ87"/>
<dbReference type="InterPro" id="IPR011324">
    <property type="entry name" value="Cytotoxic_necrot_fac-like_cat"/>
</dbReference>
<comment type="catalytic activity">
    <reaction evidence="1">
        <text>inosine + phosphate = alpha-D-ribose 1-phosphate + hypoxanthine</text>
        <dbReference type="Rhea" id="RHEA:27646"/>
        <dbReference type="ChEBI" id="CHEBI:17368"/>
        <dbReference type="ChEBI" id="CHEBI:17596"/>
        <dbReference type="ChEBI" id="CHEBI:43474"/>
        <dbReference type="ChEBI" id="CHEBI:57720"/>
        <dbReference type="EC" id="2.4.2.1"/>
    </reaction>
    <physiologicalReaction direction="left-to-right" evidence="1">
        <dbReference type="Rhea" id="RHEA:27647"/>
    </physiologicalReaction>
</comment>
<dbReference type="GO" id="GO:0016787">
    <property type="term" value="F:hydrolase activity"/>
    <property type="evidence" value="ECO:0007669"/>
    <property type="project" value="UniProtKB-KW"/>
</dbReference>